<evidence type="ECO:0000313" key="1">
    <source>
        <dbReference type="EMBL" id="JAD49848.1"/>
    </source>
</evidence>
<name>A0A0A9AIY5_ARUDO</name>
<organism evidence="1">
    <name type="scientific">Arundo donax</name>
    <name type="common">Giant reed</name>
    <name type="synonym">Donax arundinaceus</name>
    <dbReference type="NCBI Taxonomy" id="35708"/>
    <lineage>
        <taxon>Eukaryota</taxon>
        <taxon>Viridiplantae</taxon>
        <taxon>Streptophyta</taxon>
        <taxon>Embryophyta</taxon>
        <taxon>Tracheophyta</taxon>
        <taxon>Spermatophyta</taxon>
        <taxon>Magnoliopsida</taxon>
        <taxon>Liliopsida</taxon>
        <taxon>Poales</taxon>
        <taxon>Poaceae</taxon>
        <taxon>PACMAD clade</taxon>
        <taxon>Arundinoideae</taxon>
        <taxon>Arundineae</taxon>
        <taxon>Arundo</taxon>
    </lineage>
</organism>
<accession>A0A0A9AIY5</accession>
<dbReference type="AlphaFoldDB" id="A0A0A9AIY5"/>
<sequence>MAILYGAIPDHPHILVGRPVHAGLACTTHQPDSKRDSTAVVPATRGSTQTVEHIPVGVRNAYAASSYWNLESSMKKCFLTHMVRDDQNQLLPT</sequence>
<dbReference type="EMBL" id="GBRH01248047">
    <property type="protein sequence ID" value="JAD49848.1"/>
    <property type="molecule type" value="Transcribed_RNA"/>
</dbReference>
<protein>
    <submittedName>
        <fullName evidence="1">Uncharacterized protein</fullName>
    </submittedName>
</protein>
<reference evidence="1" key="2">
    <citation type="journal article" date="2015" name="Data Brief">
        <title>Shoot transcriptome of the giant reed, Arundo donax.</title>
        <authorList>
            <person name="Barrero R.A."/>
            <person name="Guerrero F.D."/>
            <person name="Moolhuijzen P."/>
            <person name="Goolsby J.A."/>
            <person name="Tidwell J."/>
            <person name="Bellgard S.E."/>
            <person name="Bellgard M.I."/>
        </authorList>
    </citation>
    <scope>NUCLEOTIDE SEQUENCE</scope>
    <source>
        <tissue evidence="1">Shoot tissue taken approximately 20 cm above the soil surface</tissue>
    </source>
</reference>
<reference evidence="1" key="1">
    <citation type="submission" date="2014-09" db="EMBL/GenBank/DDBJ databases">
        <authorList>
            <person name="Magalhaes I.L.F."/>
            <person name="Oliveira U."/>
            <person name="Santos F.R."/>
            <person name="Vidigal T.H.D.A."/>
            <person name="Brescovit A.D."/>
            <person name="Santos A.J."/>
        </authorList>
    </citation>
    <scope>NUCLEOTIDE SEQUENCE</scope>
    <source>
        <tissue evidence="1">Shoot tissue taken approximately 20 cm above the soil surface</tissue>
    </source>
</reference>
<proteinExistence type="predicted"/>